<dbReference type="PANTHER" id="PTHR35530">
    <property type="entry name" value="TAUTOMERASE-RELATED"/>
    <property type="match status" value="1"/>
</dbReference>
<dbReference type="AlphaFoldDB" id="A0A9W3K871"/>
<sequence>MPLVTIKGIEGVFSSEEKQKAIRAVHDAMVSIEGKNMEEVTWVIFEEVKSGDWSIGGKMLTAADVKKIQAGD</sequence>
<dbReference type="EMBL" id="CP003775">
    <property type="protein sequence ID" value="AFQ52189.1"/>
    <property type="molecule type" value="Genomic_DNA"/>
</dbReference>
<evidence type="ECO:0000313" key="5">
    <source>
        <dbReference type="Proteomes" id="UP000032866"/>
    </source>
</evidence>
<dbReference type="Proteomes" id="UP000032866">
    <property type="component" value="Chromosome 2"/>
</dbReference>
<dbReference type="RefSeq" id="WP_014900942.1">
    <property type="nucleotide sequence ID" value="NC_018514.1"/>
</dbReference>
<organism evidence="4 5">
    <name type="scientific">Burkholderia cepacia GG4</name>
    <dbReference type="NCBI Taxonomy" id="1009846"/>
    <lineage>
        <taxon>Bacteria</taxon>
        <taxon>Pseudomonadati</taxon>
        <taxon>Pseudomonadota</taxon>
        <taxon>Betaproteobacteria</taxon>
        <taxon>Burkholderiales</taxon>
        <taxon>Burkholderiaceae</taxon>
        <taxon>Burkholderia</taxon>
        <taxon>Burkholderia cepacia complex</taxon>
    </lineage>
</organism>
<feature type="domain" description="4-oxalocrotonate tautomerase-like" evidence="3">
    <location>
        <begin position="2"/>
        <end position="62"/>
    </location>
</feature>
<comment type="similarity">
    <text evidence="1">Belongs to the 4-oxalocrotonate tautomerase family.</text>
</comment>
<accession>A0A9W3K871</accession>
<protein>
    <recommendedName>
        <fullName evidence="3">4-oxalocrotonate tautomerase-like domain-containing protein</fullName>
    </recommendedName>
</protein>
<evidence type="ECO:0000313" key="4">
    <source>
        <dbReference type="EMBL" id="AFQ52189.1"/>
    </source>
</evidence>
<proteinExistence type="inferred from homology"/>
<gene>
    <name evidence="4" type="ORF">GEM_5805</name>
</gene>
<dbReference type="PANTHER" id="PTHR35530:SF1">
    <property type="entry name" value="2-HYDROXYMUCONATE TAUTOMERASE"/>
    <property type="match status" value="1"/>
</dbReference>
<name>A0A9W3K871_BURCE</name>
<evidence type="ECO:0000256" key="2">
    <source>
        <dbReference type="ARBA" id="ARBA00023235"/>
    </source>
</evidence>
<evidence type="ECO:0000259" key="3">
    <source>
        <dbReference type="Pfam" id="PF01361"/>
    </source>
</evidence>
<dbReference type="Pfam" id="PF01361">
    <property type="entry name" value="Tautomerase"/>
    <property type="match status" value="1"/>
</dbReference>
<dbReference type="GO" id="GO:0016853">
    <property type="term" value="F:isomerase activity"/>
    <property type="evidence" value="ECO:0007669"/>
    <property type="project" value="UniProtKB-KW"/>
</dbReference>
<dbReference type="InterPro" id="IPR014347">
    <property type="entry name" value="Tautomerase/MIF_sf"/>
</dbReference>
<evidence type="ECO:0000256" key="1">
    <source>
        <dbReference type="ARBA" id="ARBA00006723"/>
    </source>
</evidence>
<dbReference type="KEGG" id="bct:GEM_5805"/>
<reference evidence="4 5" key="1">
    <citation type="journal article" date="2012" name="J. Bacteriol.">
        <title>Complete Genome Sequence of Burkholderia sp. Strain GG4, a Betaproteobacterium That Reduces 3-Oxo-N-Acylhomoserine Lactones and Produces Different N-Acylhomoserine Lactones.</title>
        <authorList>
            <person name="Hong K.W."/>
            <person name="Koh C.L."/>
            <person name="Sam C.K."/>
            <person name="Yin W.F."/>
            <person name="Chan K.G."/>
        </authorList>
    </citation>
    <scope>NUCLEOTIDE SEQUENCE [LARGE SCALE GENOMIC DNA]</scope>
    <source>
        <strain evidence="4 5">GG4</strain>
    </source>
</reference>
<dbReference type="SUPFAM" id="SSF55331">
    <property type="entry name" value="Tautomerase/MIF"/>
    <property type="match status" value="1"/>
</dbReference>
<dbReference type="InterPro" id="IPR004370">
    <property type="entry name" value="4-OT-like_dom"/>
</dbReference>
<dbReference type="Gene3D" id="3.30.429.10">
    <property type="entry name" value="Macrophage Migration Inhibitory Factor"/>
    <property type="match status" value="1"/>
</dbReference>
<keyword evidence="2" id="KW-0413">Isomerase</keyword>